<name>A0A2Z6RKG4_9GLOM</name>
<feature type="binding site" evidence="10">
    <location>
        <position position="70"/>
    </location>
    <ligand>
        <name>Mg(2+)</name>
        <dbReference type="ChEBI" id="CHEBI:18420"/>
        <label>1</label>
        <note>catalytic</note>
    </ligand>
</feature>
<evidence type="ECO:0000313" key="12">
    <source>
        <dbReference type="Proteomes" id="UP000247702"/>
    </source>
</evidence>
<dbReference type="InterPro" id="IPR051090">
    <property type="entry name" value="Inositol_monoP_superfamily"/>
</dbReference>
<dbReference type="InterPro" id="IPR006239">
    <property type="entry name" value="DPNP"/>
</dbReference>
<dbReference type="STRING" id="94130.A0A2Z6RKG4"/>
<accession>A0A2Z6RKG4</accession>
<keyword evidence="6 10" id="KW-0460">Magnesium</keyword>
<dbReference type="Proteomes" id="UP000247702">
    <property type="component" value="Unassembled WGS sequence"/>
</dbReference>
<dbReference type="PANTHER" id="PTHR43200">
    <property type="entry name" value="PHOSPHATASE"/>
    <property type="match status" value="1"/>
</dbReference>
<dbReference type="PANTHER" id="PTHR43200:SF6">
    <property type="entry name" value="3'(2'),5'-BISPHOSPHATE NUCLEOTIDASE"/>
    <property type="match status" value="1"/>
</dbReference>
<dbReference type="GO" id="GO:0008441">
    <property type="term" value="F:3'(2'),5'-bisphosphate nucleotidase activity"/>
    <property type="evidence" value="ECO:0007669"/>
    <property type="project" value="UniProtKB-EC"/>
</dbReference>
<dbReference type="EC" id="3.1.3.7" evidence="3"/>
<dbReference type="AlphaFoldDB" id="A0A2Z6RKG4"/>
<comment type="catalytic activity">
    <reaction evidence="9">
        <text>3'-phosphoadenylyl sulfate + H2O = adenosine 5'-phosphosulfate + phosphate</text>
        <dbReference type="Rhea" id="RHEA:77639"/>
        <dbReference type="ChEBI" id="CHEBI:15377"/>
        <dbReference type="ChEBI" id="CHEBI:43474"/>
        <dbReference type="ChEBI" id="CHEBI:58243"/>
        <dbReference type="ChEBI" id="CHEBI:58339"/>
        <dbReference type="EC" id="3.1.3.7"/>
    </reaction>
    <physiologicalReaction direction="left-to-right" evidence="9">
        <dbReference type="Rhea" id="RHEA:77640"/>
    </physiologicalReaction>
</comment>
<dbReference type="PRINTS" id="PR00377">
    <property type="entry name" value="IMPHPHTASES"/>
</dbReference>
<dbReference type="CDD" id="cd01517">
    <property type="entry name" value="PAP_phosphatase"/>
    <property type="match status" value="1"/>
</dbReference>
<dbReference type="Gene3D" id="3.30.540.10">
    <property type="entry name" value="Fructose-1,6-Bisphosphatase, subunit A, domain 1"/>
    <property type="match status" value="1"/>
</dbReference>
<dbReference type="EMBL" id="BEXD01003851">
    <property type="protein sequence ID" value="GBC02794.1"/>
    <property type="molecule type" value="Genomic_DNA"/>
</dbReference>
<dbReference type="GO" id="GO:0046872">
    <property type="term" value="F:metal ion binding"/>
    <property type="evidence" value="ECO:0007669"/>
    <property type="project" value="UniProtKB-KW"/>
</dbReference>
<evidence type="ECO:0000256" key="6">
    <source>
        <dbReference type="ARBA" id="ARBA00022842"/>
    </source>
</evidence>
<keyword evidence="4 10" id="KW-0479">Metal-binding</keyword>
<keyword evidence="12" id="KW-1185">Reference proteome</keyword>
<reference evidence="11 12" key="1">
    <citation type="submission" date="2017-11" db="EMBL/GenBank/DDBJ databases">
        <title>The genome of Rhizophagus clarus HR1 reveals common genetic basis of auxotrophy among arbuscular mycorrhizal fungi.</title>
        <authorList>
            <person name="Kobayashi Y."/>
        </authorList>
    </citation>
    <scope>NUCLEOTIDE SEQUENCE [LARGE SCALE GENOMIC DNA]</scope>
    <source>
        <strain evidence="11 12">HR1</strain>
    </source>
</reference>
<comment type="similarity">
    <text evidence="2">Belongs to the inositol monophosphatase superfamily.</text>
</comment>
<proteinExistence type="inferred from homology"/>
<dbReference type="NCBIfam" id="TIGR01330">
    <property type="entry name" value="bisphos_HAL2"/>
    <property type="match status" value="1"/>
</dbReference>
<dbReference type="SUPFAM" id="SSF56655">
    <property type="entry name" value="Carbohydrate phosphatase"/>
    <property type="match status" value="1"/>
</dbReference>
<dbReference type="GO" id="GO:0046854">
    <property type="term" value="P:phosphatidylinositol phosphate biosynthetic process"/>
    <property type="evidence" value="ECO:0007669"/>
    <property type="project" value="InterPro"/>
</dbReference>
<evidence type="ECO:0000256" key="3">
    <source>
        <dbReference type="ARBA" id="ARBA00012633"/>
    </source>
</evidence>
<feature type="binding site" evidence="10">
    <location>
        <position position="129"/>
    </location>
    <ligand>
        <name>Mg(2+)</name>
        <dbReference type="ChEBI" id="CHEBI:18420"/>
        <label>1</label>
        <note>catalytic</note>
    </ligand>
</feature>
<sequence>MSVFAAERVVAINAVLRACKVCQNVFKQLVNSETITKKDASPVTIADYSAQAVVNTILYNSFPNDPIVGEEDSGDLRGDTGKVLREKILSLTNSVLDESLDEEKLLNAIDRGSYPGGSQGRMWTLDPIDGTKGFLRGEQFAVCLALIVGGNVQLGIMGCPNLPVDFNVPEGERGCLFIAEKGQGAFKRNFSSTEETKIHLADISSVSEASFCESVEAAHSSHGDAAQIASLLGITKPALRMDSQCKYCSVARGDADIYLRLPTRADYEENIWDHASGSILIQEAGGEISDMNGKPLDFSLGRTLKANKGIVAANPKIHPKVIEACNKHFNK</sequence>
<dbReference type="PROSITE" id="PS00629">
    <property type="entry name" value="IMP_1"/>
    <property type="match status" value="1"/>
</dbReference>
<dbReference type="InterPro" id="IPR000760">
    <property type="entry name" value="Inositol_monophosphatase-like"/>
</dbReference>
<comment type="cofactor">
    <cofactor evidence="1 10">
        <name>Mg(2+)</name>
        <dbReference type="ChEBI" id="CHEBI:18420"/>
    </cofactor>
</comment>
<evidence type="ECO:0000313" key="11">
    <source>
        <dbReference type="EMBL" id="GBC02794.1"/>
    </source>
</evidence>
<dbReference type="InterPro" id="IPR020550">
    <property type="entry name" value="Inositol_monophosphatase_CS"/>
</dbReference>
<dbReference type="Pfam" id="PF00459">
    <property type="entry name" value="Inositol_P"/>
    <property type="match status" value="1"/>
</dbReference>
<dbReference type="PROSITE" id="PS00630">
    <property type="entry name" value="IMP_2"/>
    <property type="match status" value="1"/>
</dbReference>
<dbReference type="GO" id="GO:0000103">
    <property type="term" value="P:sulfate assimilation"/>
    <property type="evidence" value="ECO:0007669"/>
    <property type="project" value="TreeGrafter"/>
</dbReference>
<evidence type="ECO:0000256" key="1">
    <source>
        <dbReference type="ARBA" id="ARBA00001946"/>
    </source>
</evidence>
<dbReference type="Gene3D" id="3.40.190.80">
    <property type="match status" value="1"/>
</dbReference>
<feature type="binding site" evidence="10">
    <location>
        <position position="126"/>
    </location>
    <ligand>
        <name>Mg(2+)</name>
        <dbReference type="ChEBI" id="CHEBI:18420"/>
        <label>1</label>
        <note>catalytic</note>
    </ligand>
</feature>
<feature type="binding site" evidence="10">
    <location>
        <position position="273"/>
    </location>
    <ligand>
        <name>Mg(2+)</name>
        <dbReference type="ChEBI" id="CHEBI:18420"/>
        <label>1</label>
        <note>catalytic</note>
    </ligand>
</feature>
<evidence type="ECO:0000256" key="4">
    <source>
        <dbReference type="ARBA" id="ARBA00022723"/>
    </source>
</evidence>
<comment type="catalytic activity">
    <reaction evidence="8">
        <text>adenosine 3',5'-bisphosphate + H2O = AMP + phosphate</text>
        <dbReference type="Rhea" id="RHEA:10040"/>
        <dbReference type="ChEBI" id="CHEBI:15377"/>
        <dbReference type="ChEBI" id="CHEBI:43474"/>
        <dbReference type="ChEBI" id="CHEBI:58343"/>
        <dbReference type="ChEBI" id="CHEBI:456215"/>
        <dbReference type="EC" id="3.1.3.7"/>
    </reaction>
    <physiologicalReaction direction="left-to-right" evidence="8">
        <dbReference type="Rhea" id="RHEA:10041"/>
    </physiologicalReaction>
</comment>
<comment type="catalytic activity">
    <reaction evidence="7">
        <text>adenosine 2',5'-bisphosphate + H2O = AMP + phosphate</text>
        <dbReference type="Rhea" id="RHEA:77643"/>
        <dbReference type="ChEBI" id="CHEBI:15377"/>
        <dbReference type="ChEBI" id="CHEBI:43474"/>
        <dbReference type="ChEBI" id="CHEBI:194156"/>
        <dbReference type="ChEBI" id="CHEBI:456215"/>
        <dbReference type="EC" id="3.1.3.7"/>
    </reaction>
    <physiologicalReaction direction="left-to-right" evidence="7">
        <dbReference type="Rhea" id="RHEA:77644"/>
    </physiologicalReaction>
</comment>
<evidence type="ECO:0000256" key="7">
    <source>
        <dbReference type="ARBA" id="ARBA00044466"/>
    </source>
</evidence>
<gene>
    <name evidence="11" type="ORF">RclHR1_04820012</name>
</gene>
<dbReference type="FunFam" id="3.40.190.80:FF:000003">
    <property type="entry name" value="PAP-specific phosphatase HAL2-like"/>
    <property type="match status" value="1"/>
</dbReference>
<protein>
    <recommendedName>
        <fullName evidence="3">3'(2'),5'-bisphosphate nucleotidase</fullName>
        <ecNumber evidence="3">3.1.3.7</ecNumber>
    </recommendedName>
</protein>
<keyword evidence="5" id="KW-0378">Hydrolase</keyword>
<evidence type="ECO:0000256" key="10">
    <source>
        <dbReference type="PIRSR" id="PIRSR600760-2"/>
    </source>
</evidence>
<dbReference type="InterPro" id="IPR020583">
    <property type="entry name" value="Inositol_monoP_metal-BS"/>
</dbReference>
<comment type="caution">
    <text evidence="11">The sequence shown here is derived from an EMBL/GenBank/DDBJ whole genome shotgun (WGS) entry which is preliminary data.</text>
</comment>
<feature type="binding site" evidence="10">
    <location>
        <position position="128"/>
    </location>
    <ligand>
        <name>Mg(2+)</name>
        <dbReference type="ChEBI" id="CHEBI:18420"/>
        <label>1</label>
        <note>catalytic</note>
    </ligand>
</feature>
<evidence type="ECO:0000256" key="5">
    <source>
        <dbReference type="ARBA" id="ARBA00022801"/>
    </source>
</evidence>
<organism evidence="11 12">
    <name type="scientific">Rhizophagus clarus</name>
    <dbReference type="NCBI Taxonomy" id="94130"/>
    <lineage>
        <taxon>Eukaryota</taxon>
        <taxon>Fungi</taxon>
        <taxon>Fungi incertae sedis</taxon>
        <taxon>Mucoromycota</taxon>
        <taxon>Glomeromycotina</taxon>
        <taxon>Glomeromycetes</taxon>
        <taxon>Glomerales</taxon>
        <taxon>Glomeraceae</taxon>
        <taxon>Rhizophagus</taxon>
    </lineage>
</organism>
<evidence type="ECO:0000256" key="8">
    <source>
        <dbReference type="ARBA" id="ARBA00044479"/>
    </source>
</evidence>
<evidence type="ECO:0000256" key="9">
    <source>
        <dbReference type="ARBA" id="ARBA00044484"/>
    </source>
</evidence>
<evidence type="ECO:0000256" key="2">
    <source>
        <dbReference type="ARBA" id="ARBA00009759"/>
    </source>
</evidence>